<sequence>MARYLLRRMNLFVATSLVLLAVLFVATHHFPVEKRFALTGIHSPTAEQIVQIDQDYQLDSNQFGQFIGYLQQRLSGNLGISATSQQPVVDELAAVLPASFELAIVAAVLALLFGIPLGILASMSKNKITQHTIMTITLTGYSIPVFWLGLTLSLWFGVQLGWLPISGQLNLLYEIAPVTGFVLIDTLLSDSLYADSAFVDAVHHIILPSITLAVLPFTVVVRSTRSAIIAIMDKTYIKAAEARGLHTSHIVLRHALPNALIPVLKNLGLMLGTFASYAMVVEVIFSWPGVGAWLVSGIYQRDYTVIQGGVLAVALIIIFLSIMIEVFHTAINPLSRKELYAAN</sequence>
<evidence type="ECO:0000256" key="8">
    <source>
        <dbReference type="RuleBase" id="RU363032"/>
    </source>
</evidence>
<feature type="transmembrane region" description="Helical" evidence="8">
    <location>
        <begin position="133"/>
        <end position="156"/>
    </location>
</feature>
<keyword evidence="4 8" id="KW-0812">Transmembrane</keyword>
<dbReference type="InterPro" id="IPR000515">
    <property type="entry name" value="MetI-like"/>
</dbReference>
<protein>
    <submittedName>
        <fullName evidence="10">ABC-type antimicrobial peptide transport system, permease component</fullName>
    </submittedName>
</protein>
<dbReference type="Proteomes" id="UP000189545">
    <property type="component" value="Chromosome"/>
</dbReference>
<dbReference type="Gene3D" id="1.10.3720.10">
    <property type="entry name" value="MetI-like"/>
    <property type="match status" value="1"/>
</dbReference>
<feature type="domain" description="ABC transmembrane type-1" evidence="9">
    <location>
        <begin position="96"/>
        <end position="328"/>
    </location>
</feature>
<keyword evidence="2 8" id="KW-0813">Transport</keyword>
<evidence type="ECO:0000256" key="1">
    <source>
        <dbReference type="ARBA" id="ARBA00004651"/>
    </source>
</evidence>
<evidence type="ECO:0000256" key="5">
    <source>
        <dbReference type="ARBA" id="ARBA00022989"/>
    </source>
</evidence>
<feature type="transmembrane region" description="Helical" evidence="8">
    <location>
        <begin position="102"/>
        <end position="121"/>
    </location>
</feature>
<gene>
    <name evidence="10" type="ORF">Sps_01872</name>
</gene>
<evidence type="ECO:0000256" key="3">
    <source>
        <dbReference type="ARBA" id="ARBA00022475"/>
    </source>
</evidence>
<feature type="transmembrane region" description="Helical" evidence="8">
    <location>
        <begin position="274"/>
        <end position="299"/>
    </location>
</feature>
<keyword evidence="3" id="KW-1003">Cell membrane</keyword>
<dbReference type="GO" id="GO:0071916">
    <property type="term" value="F:dipeptide transmembrane transporter activity"/>
    <property type="evidence" value="ECO:0007669"/>
    <property type="project" value="TreeGrafter"/>
</dbReference>
<dbReference type="OrthoDB" id="9805855at2"/>
<comment type="subcellular location">
    <subcellularLocation>
        <location evidence="1 8">Cell membrane</location>
        <topology evidence="1 8">Multi-pass membrane protein</topology>
    </subcellularLocation>
</comment>
<name>A0A1S6HNE1_9GAMM</name>
<keyword evidence="6 8" id="KW-0472">Membrane</keyword>
<feature type="transmembrane region" description="Helical" evidence="8">
    <location>
        <begin position="201"/>
        <end position="221"/>
    </location>
</feature>
<feature type="transmembrane region" description="Helical" evidence="8">
    <location>
        <begin position="305"/>
        <end position="327"/>
    </location>
</feature>
<organism evidence="10 11">
    <name type="scientific">Shewanella psychrophila</name>
    <dbReference type="NCBI Taxonomy" id="225848"/>
    <lineage>
        <taxon>Bacteria</taxon>
        <taxon>Pseudomonadati</taxon>
        <taxon>Pseudomonadota</taxon>
        <taxon>Gammaproteobacteria</taxon>
        <taxon>Alteromonadales</taxon>
        <taxon>Shewanellaceae</taxon>
        <taxon>Shewanella</taxon>
    </lineage>
</organism>
<evidence type="ECO:0000313" key="10">
    <source>
        <dbReference type="EMBL" id="AQS37035.1"/>
    </source>
</evidence>
<dbReference type="GO" id="GO:0005886">
    <property type="term" value="C:plasma membrane"/>
    <property type="evidence" value="ECO:0007669"/>
    <property type="project" value="UniProtKB-SubCell"/>
</dbReference>
<proteinExistence type="inferred from homology"/>
<dbReference type="EMBL" id="CP014782">
    <property type="protein sequence ID" value="AQS37035.1"/>
    <property type="molecule type" value="Genomic_DNA"/>
</dbReference>
<dbReference type="PANTHER" id="PTHR43163:SF6">
    <property type="entry name" value="DIPEPTIDE TRANSPORT SYSTEM PERMEASE PROTEIN DPPB-RELATED"/>
    <property type="match status" value="1"/>
</dbReference>
<dbReference type="Pfam" id="PF00528">
    <property type="entry name" value="BPD_transp_1"/>
    <property type="match status" value="1"/>
</dbReference>
<evidence type="ECO:0000256" key="2">
    <source>
        <dbReference type="ARBA" id="ARBA00022448"/>
    </source>
</evidence>
<dbReference type="RefSeq" id="WP_077752254.1">
    <property type="nucleotide sequence ID" value="NZ_CP014782.1"/>
</dbReference>
<comment type="similarity">
    <text evidence="7">Belongs to the binding-protein-dependent transport system permease family. OppBC subfamily.</text>
</comment>
<dbReference type="PANTHER" id="PTHR43163">
    <property type="entry name" value="DIPEPTIDE TRANSPORT SYSTEM PERMEASE PROTEIN DPPB-RELATED"/>
    <property type="match status" value="1"/>
</dbReference>
<evidence type="ECO:0000256" key="6">
    <source>
        <dbReference type="ARBA" id="ARBA00023136"/>
    </source>
</evidence>
<dbReference type="PROSITE" id="PS50928">
    <property type="entry name" value="ABC_TM1"/>
    <property type="match status" value="1"/>
</dbReference>
<evidence type="ECO:0000256" key="4">
    <source>
        <dbReference type="ARBA" id="ARBA00022692"/>
    </source>
</evidence>
<keyword evidence="5 8" id="KW-1133">Transmembrane helix</keyword>
<evidence type="ECO:0000313" key="11">
    <source>
        <dbReference type="Proteomes" id="UP000189545"/>
    </source>
</evidence>
<reference evidence="10 11" key="1">
    <citation type="submission" date="2016-03" db="EMBL/GenBank/DDBJ databases">
        <title>Complete genome sequence of Shewanella psychrophila WP2, a deep sea bacterium isolated from west Pacific sediment.</title>
        <authorList>
            <person name="Xu G."/>
            <person name="Jian H."/>
        </authorList>
    </citation>
    <scope>NUCLEOTIDE SEQUENCE [LARGE SCALE GENOMIC DNA]</scope>
    <source>
        <strain evidence="10 11">WP2</strain>
    </source>
</reference>
<dbReference type="CDD" id="cd06261">
    <property type="entry name" value="TM_PBP2"/>
    <property type="match status" value="1"/>
</dbReference>
<dbReference type="STRING" id="225848.Sps_01872"/>
<keyword evidence="11" id="KW-1185">Reference proteome</keyword>
<accession>A0A1S6HNE1</accession>
<evidence type="ECO:0000259" key="9">
    <source>
        <dbReference type="PROSITE" id="PS50928"/>
    </source>
</evidence>
<dbReference type="KEGG" id="spsw:Sps_01872"/>
<dbReference type="AlphaFoldDB" id="A0A1S6HNE1"/>
<evidence type="ECO:0000256" key="7">
    <source>
        <dbReference type="ARBA" id="ARBA00024202"/>
    </source>
</evidence>
<dbReference type="InterPro" id="IPR035906">
    <property type="entry name" value="MetI-like_sf"/>
</dbReference>
<dbReference type="SUPFAM" id="SSF161098">
    <property type="entry name" value="MetI-like"/>
    <property type="match status" value="1"/>
</dbReference>